<keyword evidence="2" id="KW-0413">Isomerase</keyword>
<name>A0A2P9AW81_9HYPH</name>
<proteinExistence type="inferred from homology"/>
<comment type="similarity">
    <text evidence="1">Belongs to the aspartate/glutamate racemases family.</text>
</comment>
<sequence>MSPKTVGVIGGLGSRATVAFLNSVLEHTPIKSNRDHLHMIVDCNPKVPDINAAILGTGPIAAAALAASGRRLEIAGANFIVMVCNAAHVYEGELRQAVSVPFISMVEETMRTIRSDFPQCRRVGLLATDGCFRSNLYQDRLASRDLIPIVQTAKELERLMLALGRINTGDLGHAIRSEILGLIAALIARGAESIILGCSEIALVEPYSDSGIPLIDPGLVLAKATVRSALS</sequence>
<evidence type="ECO:0000313" key="4">
    <source>
        <dbReference type="Proteomes" id="UP000245698"/>
    </source>
</evidence>
<dbReference type="InterPro" id="IPR001920">
    <property type="entry name" value="Asp/Glu_race"/>
</dbReference>
<reference evidence="4" key="1">
    <citation type="submission" date="2016-12" db="EMBL/GenBank/DDBJ databases">
        <authorList>
            <person name="Brunel B."/>
        </authorList>
    </citation>
    <scope>NUCLEOTIDE SEQUENCE [LARGE SCALE GENOMIC DNA]</scope>
</reference>
<keyword evidence="4" id="KW-1185">Reference proteome</keyword>
<evidence type="ECO:0000313" key="3">
    <source>
        <dbReference type="EMBL" id="SJM35371.1"/>
    </source>
</evidence>
<dbReference type="Proteomes" id="UP000245698">
    <property type="component" value="Unassembled WGS sequence"/>
</dbReference>
<dbReference type="NCBIfam" id="TIGR00035">
    <property type="entry name" value="asp_race"/>
    <property type="match status" value="1"/>
</dbReference>
<dbReference type="InterPro" id="IPR004380">
    <property type="entry name" value="Asp_race"/>
</dbReference>
<dbReference type="SUPFAM" id="SSF53681">
    <property type="entry name" value="Aspartate/glutamate racemase"/>
    <property type="match status" value="2"/>
</dbReference>
<gene>
    <name evidence="3" type="ORF">BQ8482_760006</name>
</gene>
<dbReference type="InterPro" id="IPR015942">
    <property type="entry name" value="Asp/Glu/hydantoin_racemase"/>
</dbReference>
<evidence type="ECO:0000256" key="1">
    <source>
        <dbReference type="ARBA" id="ARBA00007847"/>
    </source>
</evidence>
<dbReference type="PANTHER" id="PTHR21198">
    <property type="entry name" value="GLUTAMATE RACEMASE"/>
    <property type="match status" value="1"/>
</dbReference>
<accession>A0A2P9AW81</accession>
<dbReference type="EMBL" id="FUIG01000088">
    <property type="protein sequence ID" value="SJM35371.1"/>
    <property type="molecule type" value="Genomic_DNA"/>
</dbReference>
<organism evidence="3 4">
    <name type="scientific">Mesorhizobium delmotii</name>
    <dbReference type="NCBI Taxonomy" id="1631247"/>
    <lineage>
        <taxon>Bacteria</taxon>
        <taxon>Pseudomonadati</taxon>
        <taxon>Pseudomonadota</taxon>
        <taxon>Alphaproteobacteria</taxon>
        <taxon>Hyphomicrobiales</taxon>
        <taxon>Phyllobacteriaceae</taxon>
        <taxon>Mesorhizobium</taxon>
    </lineage>
</organism>
<protein>
    <submittedName>
        <fullName evidence="3">Aspartate racemase</fullName>
    </submittedName>
</protein>
<dbReference type="Pfam" id="PF01177">
    <property type="entry name" value="Asp_Glu_race"/>
    <property type="match status" value="1"/>
</dbReference>
<dbReference type="AlphaFoldDB" id="A0A2P9AW81"/>
<dbReference type="GO" id="GO:0047661">
    <property type="term" value="F:amino-acid racemase activity"/>
    <property type="evidence" value="ECO:0007669"/>
    <property type="project" value="InterPro"/>
</dbReference>
<evidence type="ECO:0000256" key="2">
    <source>
        <dbReference type="ARBA" id="ARBA00023235"/>
    </source>
</evidence>
<dbReference type="PANTHER" id="PTHR21198:SF7">
    <property type="entry name" value="ASPARTATE-GLUTAMATE RACEMASE FAMILY"/>
    <property type="match status" value="1"/>
</dbReference>
<dbReference type="Gene3D" id="3.40.50.1860">
    <property type="match status" value="2"/>
</dbReference>